<name>A0A251MQZ4_PRUPE</name>
<proteinExistence type="inferred from homology"/>
<dbReference type="Pfam" id="PF03171">
    <property type="entry name" value="2OG-FeII_Oxy"/>
    <property type="match status" value="1"/>
</dbReference>
<dbReference type="InterPro" id="IPR044861">
    <property type="entry name" value="IPNS-like_FE2OG_OXY"/>
</dbReference>
<dbReference type="InterPro" id="IPR027443">
    <property type="entry name" value="IPNS-like_sf"/>
</dbReference>
<evidence type="ECO:0000256" key="3">
    <source>
        <dbReference type="RuleBase" id="RU003682"/>
    </source>
</evidence>
<dbReference type="InterPro" id="IPR050231">
    <property type="entry name" value="Iron_ascorbate_oxido_reductase"/>
</dbReference>
<dbReference type="Gene3D" id="2.60.120.330">
    <property type="entry name" value="B-lactam Antibiotic, Isopenicillin N Synthase, Chain"/>
    <property type="match status" value="1"/>
</dbReference>
<accession>A0A251MQZ4</accession>
<evidence type="ECO:0000313" key="5">
    <source>
        <dbReference type="EMBL" id="ONH89710.1"/>
    </source>
</evidence>
<sequence>MYSPYKLEERIGMNACKTNLLVSHCSSLLRSTKSFYLSKHTNKMAETAPVLVNHRPFEPNPILSLHSIDSSIIKPHDSIAVVDDVEIPTVDYFMLFSDDLDERSKALEYIGHVCKDFGFFYLVNHGISDSVFEGVFKGISDFFNPTEIESRKQYEKKNPTNRIRWGLRSSPGENREYLKIIAHPQYHCPTKPSGFSESMEEYFKGLREVVQGLGKAVSKALGFEECYIEKAFKLGTGFDVSAMNLYPPNFRSKGSIGVPDHTDPGFFVSLIQDVNGGLQVFSNDGNCIKVNMPPNAIFINLGDHLEILTNGKYKSHVHRVVVDNNKVKRISVATLHGPSLDAFVSPAPEFVDDSHPPAYRGMTYKQSLQANGSDEIDVQSSIEQIRL</sequence>
<dbReference type="InterPro" id="IPR026992">
    <property type="entry name" value="DIOX_N"/>
</dbReference>
<evidence type="ECO:0000259" key="4">
    <source>
        <dbReference type="PROSITE" id="PS51471"/>
    </source>
</evidence>
<dbReference type="PANTHER" id="PTHR47990">
    <property type="entry name" value="2-OXOGLUTARATE (2OG) AND FE(II)-DEPENDENT OXYGENASE SUPERFAMILY PROTEIN-RELATED"/>
    <property type="match status" value="1"/>
</dbReference>
<dbReference type="InterPro" id="IPR005123">
    <property type="entry name" value="Oxoglu/Fe-dep_dioxygenase_dom"/>
</dbReference>
<dbReference type="PROSITE" id="PS51471">
    <property type="entry name" value="FE2OG_OXY"/>
    <property type="match status" value="1"/>
</dbReference>
<reference evidence="5 6" key="1">
    <citation type="journal article" date="2013" name="Nat. Genet.">
        <title>The high-quality draft genome of peach (Prunus persica) identifies unique patterns of genetic diversity, domestication and genome evolution.</title>
        <authorList>
            <consortium name="International Peach Genome Initiative"/>
            <person name="Verde I."/>
            <person name="Abbott A.G."/>
            <person name="Scalabrin S."/>
            <person name="Jung S."/>
            <person name="Shu S."/>
            <person name="Marroni F."/>
            <person name="Zhebentyayeva T."/>
            <person name="Dettori M.T."/>
            <person name="Grimwood J."/>
            <person name="Cattonaro F."/>
            <person name="Zuccolo A."/>
            <person name="Rossini L."/>
            <person name="Jenkins J."/>
            <person name="Vendramin E."/>
            <person name="Meisel L.A."/>
            <person name="Decroocq V."/>
            <person name="Sosinski B."/>
            <person name="Prochnik S."/>
            <person name="Mitros T."/>
            <person name="Policriti A."/>
            <person name="Cipriani G."/>
            <person name="Dondini L."/>
            <person name="Ficklin S."/>
            <person name="Goodstein D.M."/>
            <person name="Xuan P."/>
            <person name="Del Fabbro C."/>
            <person name="Aramini V."/>
            <person name="Copetti D."/>
            <person name="Gonzalez S."/>
            <person name="Horner D.S."/>
            <person name="Falchi R."/>
            <person name="Lucas S."/>
            <person name="Mica E."/>
            <person name="Maldonado J."/>
            <person name="Lazzari B."/>
            <person name="Bielenberg D."/>
            <person name="Pirona R."/>
            <person name="Miculan M."/>
            <person name="Barakat A."/>
            <person name="Testolin R."/>
            <person name="Stella A."/>
            <person name="Tartarini S."/>
            <person name="Tonutti P."/>
            <person name="Arus P."/>
            <person name="Orellana A."/>
            <person name="Wells C."/>
            <person name="Main D."/>
            <person name="Vizzotto G."/>
            <person name="Silva H."/>
            <person name="Salamini F."/>
            <person name="Schmutz J."/>
            <person name="Morgante M."/>
            <person name="Rokhsar D.S."/>
        </authorList>
    </citation>
    <scope>NUCLEOTIDE SEQUENCE [LARGE SCALE GENOMIC DNA]</scope>
    <source>
        <strain evidence="6">cv. Nemared</strain>
    </source>
</reference>
<protein>
    <recommendedName>
        <fullName evidence="4">Fe2OG dioxygenase domain-containing protein</fullName>
    </recommendedName>
</protein>
<keyword evidence="6" id="KW-1185">Reference proteome</keyword>
<dbReference type="AlphaFoldDB" id="A0A251MQZ4"/>
<dbReference type="eggNOG" id="KOG0143">
    <property type="taxonomic scope" value="Eukaryota"/>
</dbReference>
<dbReference type="SUPFAM" id="SSF51197">
    <property type="entry name" value="Clavaminate synthase-like"/>
    <property type="match status" value="1"/>
</dbReference>
<dbReference type="EMBL" id="CM007658">
    <property type="protein sequence ID" value="ONH89710.1"/>
    <property type="molecule type" value="Genomic_DNA"/>
</dbReference>
<dbReference type="Proteomes" id="UP000006882">
    <property type="component" value="Chromosome G8"/>
</dbReference>
<dbReference type="GO" id="GO:0046872">
    <property type="term" value="F:metal ion binding"/>
    <property type="evidence" value="ECO:0007669"/>
    <property type="project" value="UniProtKB-KW"/>
</dbReference>
<keyword evidence="2 3" id="KW-0408">Iron</keyword>
<organism evidence="5 6">
    <name type="scientific">Prunus persica</name>
    <name type="common">Peach</name>
    <name type="synonym">Amygdalus persica</name>
    <dbReference type="NCBI Taxonomy" id="3760"/>
    <lineage>
        <taxon>Eukaryota</taxon>
        <taxon>Viridiplantae</taxon>
        <taxon>Streptophyta</taxon>
        <taxon>Embryophyta</taxon>
        <taxon>Tracheophyta</taxon>
        <taxon>Spermatophyta</taxon>
        <taxon>Magnoliopsida</taxon>
        <taxon>eudicotyledons</taxon>
        <taxon>Gunneridae</taxon>
        <taxon>Pentapetalae</taxon>
        <taxon>rosids</taxon>
        <taxon>fabids</taxon>
        <taxon>Rosales</taxon>
        <taxon>Rosaceae</taxon>
        <taxon>Amygdaloideae</taxon>
        <taxon>Amygdaleae</taxon>
        <taxon>Prunus</taxon>
    </lineage>
</organism>
<dbReference type="Gramene" id="ONH89710">
    <property type="protein sequence ID" value="ONH89710"/>
    <property type="gene ID" value="PRUPE_8G011200"/>
</dbReference>
<keyword evidence="3" id="KW-0560">Oxidoreductase</keyword>
<evidence type="ECO:0000256" key="1">
    <source>
        <dbReference type="ARBA" id="ARBA00022723"/>
    </source>
</evidence>
<dbReference type="GO" id="GO:0016706">
    <property type="term" value="F:2-oxoglutarate-dependent dioxygenase activity"/>
    <property type="evidence" value="ECO:0000318"/>
    <property type="project" value="GO_Central"/>
</dbReference>
<dbReference type="STRING" id="3760.A0A251MQZ4"/>
<dbReference type="Pfam" id="PF14226">
    <property type="entry name" value="DIOX_N"/>
    <property type="match status" value="1"/>
</dbReference>
<comment type="similarity">
    <text evidence="3">Belongs to the iron/ascorbate-dependent oxidoreductase family.</text>
</comment>
<evidence type="ECO:0000256" key="2">
    <source>
        <dbReference type="ARBA" id="ARBA00023004"/>
    </source>
</evidence>
<evidence type="ECO:0000313" key="6">
    <source>
        <dbReference type="Proteomes" id="UP000006882"/>
    </source>
</evidence>
<keyword evidence="1 3" id="KW-0479">Metal-binding</keyword>
<dbReference type="ExpressionAtlas" id="A0A251MQZ4">
    <property type="expression patterns" value="differential"/>
</dbReference>
<feature type="domain" description="Fe2OG dioxygenase" evidence="4">
    <location>
        <begin position="236"/>
        <end position="338"/>
    </location>
</feature>
<gene>
    <name evidence="5" type="ORF">PRUPE_8G011200</name>
</gene>